<feature type="compositionally biased region" description="Low complexity" evidence="1">
    <location>
        <begin position="20"/>
        <end position="39"/>
    </location>
</feature>
<proteinExistence type="predicted"/>
<sequence length="145" mass="15226">MGRRKQANPIRVGLDESVLATSSTSPSTTTTSSSASLPSTTPPPSKLSPTNKHNGITINGGPTAAKKPKTDFSIKSHLEAKSTNSSSSCFNPSLSPQSLSNALKAYETLLNELNRQPNGLKPGPLLQLTKQVDKLSSKDGKRDPG</sequence>
<keyword evidence="2" id="KW-1185">Reference proteome</keyword>
<feature type="region of interest" description="Disordered" evidence="1">
    <location>
        <begin position="1"/>
        <end position="71"/>
    </location>
</feature>
<name>A0A914QH01_9BILA</name>
<accession>A0A914QH01</accession>
<dbReference type="Proteomes" id="UP000887578">
    <property type="component" value="Unplaced"/>
</dbReference>
<dbReference type="WBParaSite" id="PDA_v2.g31172.t1">
    <property type="protein sequence ID" value="PDA_v2.g31172.t1"/>
    <property type="gene ID" value="PDA_v2.g31172"/>
</dbReference>
<protein>
    <submittedName>
        <fullName evidence="3">Uncharacterized protein</fullName>
    </submittedName>
</protein>
<feature type="region of interest" description="Disordered" evidence="1">
    <location>
        <begin position="114"/>
        <end position="145"/>
    </location>
</feature>
<evidence type="ECO:0000313" key="2">
    <source>
        <dbReference type="Proteomes" id="UP000887578"/>
    </source>
</evidence>
<organism evidence="2 3">
    <name type="scientific">Panagrolaimus davidi</name>
    <dbReference type="NCBI Taxonomy" id="227884"/>
    <lineage>
        <taxon>Eukaryota</taxon>
        <taxon>Metazoa</taxon>
        <taxon>Ecdysozoa</taxon>
        <taxon>Nematoda</taxon>
        <taxon>Chromadorea</taxon>
        <taxon>Rhabditida</taxon>
        <taxon>Tylenchina</taxon>
        <taxon>Panagrolaimomorpha</taxon>
        <taxon>Panagrolaimoidea</taxon>
        <taxon>Panagrolaimidae</taxon>
        <taxon>Panagrolaimus</taxon>
    </lineage>
</organism>
<evidence type="ECO:0000313" key="3">
    <source>
        <dbReference type="WBParaSite" id="PDA_v2.g31172.t1"/>
    </source>
</evidence>
<reference evidence="3" key="1">
    <citation type="submission" date="2022-11" db="UniProtKB">
        <authorList>
            <consortium name="WormBaseParasite"/>
        </authorList>
    </citation>
    <scope>IDENTIFICATION</scope>
</reference>
<feature type="compositionally biased region" description="Basic and acidic residues" evidence="1">
    <location>
        <begin position="131"/>
        <end position="145"/>
    </location>
</feature>
<dbReference type="AlphaFoldDB" id="A0A914QH01"/>
<evidence type="ECO:0000256" key="1">
    <source>
        <dbReference type="SAM" id="MobiDB-lite"/>
    </source>
</evidence>